<name>A0A133Y2U0_9LACT</name>
<evidence type="ECO:0000313" key="8">
    <source>
        <dbReference type="EMBL" id="KXB37466.1"/>
    </source>
</evidence>
<keyword evidence="6" id="KW-0472">Membrane</keyword>
<keyword evidence="6" id="KW-0812">Transmembrane</keyword>
<feature type="domain" description="Gram-positive cocci surface proteins LPxTG" evidence="7">
    <location>
        <begin position="24"/>
        <end position="54"/>
    </location>
</feature>
<keyword evidence="1" id="KW-0134">Cell wall</keyword>
<comment type="caution">
    <text evidence="8">The sequence shown here is derived from an EMBL/GenBank/DDBJ whole genome shotgun (WGS) entry which is preliminary data.</text>
</comment>
<evidence type="ECO:0000256" key="6">
    <source>
        <dbReference type="SAM" id="Phobius"/>
    </source>
</evidence>
<organism evidence="8 9">
    <name type="scientific">Aerococcus christensenii</name>
    <dbReference type="NCBI Taxonomy" id="87541"/>
    <lineage>
        <taxon>Bacteria</taxon>
        <taxon>Bacillati</taxon>
        <taxon>Bacillota</taxon>
        <taxon>Bacilli</taxon>
        <taxon>Lactobacillales</taxon>
        <taxon>Aerococcaceae</taxon>
        <taxon>Aerococcus</taxon>
    </lineage>
</organism>
<evidence type="ECO:0000256" key="1">
    <source>
        <dbReference type="ARBA" id="ARBA00022512"/>
    </source>
</evidence>
<accession>A0A133Y2U0</accession>
<dbReference type="InterPro" id="IPR019931">
    <property type="entry name" value="LPXTG_anchor"/>
</dbReference>
<protein>
    <submittedName>
        <fullName evidence="8">LPXTG-motif protein cell wall anchor domain protein</fullName>
    </submittedName>
</protein>
<evidence type="ECO:0000256" key="3">
    <source>
        <dbReference type="ARBA" id="ARBA00022729"/>
    </source>
</evidence>
<feature type="compositionally biased region" description="Basic and acidic residues" evidence="5">
    <location>
        <begin position="1"/>
        <end position="11"/>
    </location>
</feature>
<dbReference type="PROSITE" id="PS50847">
    <property type="entry name" value="GRAM_POS_ANCHORING"/>
    <property type="match status" value="1"/>
</dbReference>
<dbReference type="Proteomes" id="UP000070422">
    <property type="component" value="Unassembled WGS sequence"/>
</dbReference>
<dbReference type="NCBIfam" id="TIGR01167">
    <property type="entry name" value="LPXTG_anchor"/>
    <property type="match status" value="1"/>
</dbReference>
<evidence type="ECO:0000256" key="2">
    <source>
        <dbReference type="ARBA" id="ARBA00022525"/>
    </source>
</evidence>
<keyword evidence="4" id="KW-0572">Peptidoglycan-anchor</keyword>
<keyword evidence="6" id="KW-1133">Transmembrane helix</keyword>
<dbReference type="EMBL" id="LSCQ01000026">
    <property type="protein sequence ID" value="KXB37466.1"/>
    <property type="molecule type" value="Genomic_DNA"/>
</dbReference>
<reference evidence="8 9" key="1">
    <citation type="submission" date="2016-01" db="EMBL/GenBank/DDBJ databases">
        <authorList>
            <person name="Oliw E.H."/>
        </authorList>
    </citation>
    <scope>NUCLEOTIDE SEQUENCE [LARGE SCALE GENOMIC DNA]</scope>
    <source>
        <strain evidence="8 9">KA00635</strain>
    </source>
</reference>
<keyword evidence="2" id="KW-0964">Secreted</keyword>
<evidence type="ECO:0000256" key="4">
    <source>
        <dbReference type="ARBA" id="ARBA00023088"/>
    </source>
</evidence>
<evidence type="ECO:0000259" key="7">
    <source>
        <dbReference type="PROSITE" id="PS50847"/>
    </source>
</evidence>
<gene>
    <name evidence="8" type="ORF">HMPREF3187_00541</name>
</gene>
<dbReference type="STRING" id="87541.AWM71_01405"/>
<evidence type="ECO:0000256" key="5">
    <source>
        <dbReference type="SAM" id="MobiDB-lite"/>
    </source>
</evidence>
<keyword evidence="3" id="KW-0732">Signal</keyword>
<dbReference type="PATRIC" id="fig|87541.4.peg.543"/>
<proteinExistence type="predicted"/>
<sequence>MKRKVENRPSEASHSLGQKQLTTLPETGILERVTSLLVGFLTTVGGSFVLRKKK</sequence>
<feature type="transmembrane region" description="Helical" evidence="6">
    <location>
        <begin position="33"/>
        <end position="50"/>
    </location>
</feature>
<dbReference type="AlphaFoldDB" id="A0A133Y2U0"/>
<feature type="compositionally biased region" description="Polar residues" evidence="5">
    <location>
        <begin position="12"/>
        <end position="21"/>
    </location>
</feature>
<evidence type="ECO:0000313" key="9">
    <source>
        <dbReference type="Proteomes" id="UP000070422"/>
    </source>
</evidence>
<feature type="region of interest" description="Disordered" evidence="5">
    <location>
        <begin position="1"/>
        <end position="21"/>
    </location>
</feature>